<reference evidence="3" key="3">
    <citation type="submission" date="2018-05" db="EMBL/GenBank/DDBJ databases">
        <authorList>
            <person name="Lu D."/>
        </authorList>
    </citation>
    <scope>NUCLEOTIDE SEQUENCE [LARGE SCALE GENOMIC DNA]</scope>
    <source>
        <strain evidence="3">ZY111</strain>
    </source>
</reference>
<dbReference type="InterPro" id="IPR013783">
    <property type="entry name" value="Ig-like_fold"/>
</dbReference>
<evidence type="ECO:0008006" key="4">
    <source>
        <dbReference type="Google" id="ProtNLM"/>
    </source>
</evidence>
<reference evidence="3" key="2">
    <citation type="submission" date="2018-05" db="EMBL/GenBank/DDBJ databases">
        <title>Algibacter marinivivus sp. nov., isolated from sample around a algae.</title>
        <authorList>
            <person name="Lu D."/>
        </authorList>
    </citation>
    <scope>NUCLEOTIDE SEQUENCE [LARGE SCALE GENOMIC DNA]</scope>
    <source>
        <strain evidence="3">ZY111</strain>
    </source>
</reference>
<protein>
    <recommendedName>
        <fullName evidence="4">Fibronectin type-III domain-containing protein</fullName>
    </recommendedName>
</protein>
<dbReference type="Gene3D" id="2.60.40.10">
    <property type="entry name" value="Immunoglobulins"/>
    <property type="match status" value="1"/>
</dbReference>
<dbReference type="AlphaFoldDB" id="A0A2U2X158"/>
<accession>A0A2U2X158</accession>
<evidence type="ECO:0000313" key="2">
    <source>
        <dbReference type="EMBL" id="PWH81499.1"/>
    </source>
</evidence>
<dbReference type="OrthoDB" id="789771at2"/>
<name>A0A2U2X158_9FLAO</name>
<dbReference type="EMBL" id="QFRI01000005">
    <property type="protein sequence ID" value="PWH81499.1"/>
    <property type="molecule type" value="Genomic_DNA"/>
</dbReference>
<reference evidence="2 3" key="1">
    <citation type="submission" date="2018-05" db="EMBL/GenBank/DDBJ databases">
        <title>Algibacter marinivivus sp. nov., isolated from sample around a algae.</title>
        <authorList>
            <person name="Zhong X."/>
        </authorList>
    </citation>
    <scope>NUCLEOTIDE SEQUENCE [LARGE SCALE GENOMIC DNA]</scope>
    <source>
        <strain evidence="2 3">ZY111</strain>
    </source>
</reference>
<dbReference type="Proteomes" id="UP000245375">
    <property type="component" value="Unassembled WGS sequence"/>
</dbReference>
<evidence type="ECO:0000256" key="1">
    <source>
        <dbReference type="SAM" id="SignalP"/>
    </source>
</evidence>
<keyword evidence="3" id="KW-1185">Reference proteome</keyword>
<dbReference type="PROSITE" id="PS51257">
    <property type="entry name" value="PROKAR_LIPOPROTEIN"/>
    <property type="match status" value="1"/>
</dbReference>
<keyword evidence="1" id="KW-0732">Signal</keyword>
<dbReference type="RefSeq" id="WP_109353817.1">
    <property type="nucleotide sequence ID" value="NZ_QFRI01000005.1"/>
</dbReference>
<organism evidence="2 3">
    <name type="scientific">Algibacter marinivivus</name>
    <dbReference type="NCBI Taxonomy" id="2100723"/>
    <lineage>
        <taxon>Bacteria</taxon>
        <taxon>Pseudomonadati</taxon>
        <taxon>Bacteroidota</taxon>
        <taxon>Flavobacteriia</taxon>
        <taxon>Flavobacteriales</taxon>
        <taxon>Flavobacteriaceae</taxon>
        <taxon>Algibacter</taxon>
    </lineage>
</organism>
<evidence type="ECO:0000313" key="3">
    <source>
        <dbReference type="Proteomes" id="UP000245375"/>
    </source>
</evidence>
<sequence>MKKIVYIFCLIFLVISCSNPSTVDPDPNSLDPEEPSQIDRLTVNLQFPHKDGLCNIGADITPTTSTVFFEWEASDIADKYKIFITNLVNGATIEDETTEDKIGILLDRATPYSWYVESERGSTIAESETWKFYNAGPGVQTYAPFSAVLNAPQMAASFIATSVTLQWTGSDVDNDIEAYDVYFGTNNNPDIFASEVINNQIDVSVSSGTTYYWKIVTKDSVGNTSDSEIFQFRTL</sequence>
<feature type="chain" id="PRO_5015725407" description="Fibronectin type-III domain-containing protein" evidence="1">
    <location>
        <begin position="24"/>
        <end position="235"/>
    </location>
</feature>
<gene>
    <name evidence="2" type="ORF">DIS18_14555</name>
</gene>
<dbReference type="SUPFAM" id="SSF49265">
    <property type="entry name" value="Fibronectin type III"/>
    <property type="match status" value="1"/>
</dbReference>
<comment type="caution">
    <text evidence="2">The sequence shown here is derived from an EMBL/GenBank/DDBJ whole genome shotgun (WGS) entry which is preliminary data.</text>
</comment>
<dbReference type="InterPro" id="IPR036116">
    <property type="entry name" value="FN3_sf"/>
</dbReference>
<feature type="signal peptide" evidence="1">
    <location>
        <begin position="1"/>
        <end position="23"/>
    </location>
</feature>
<proteinExistence type="predicted"/>